<dbReference type="EMBL" id="FNCK01000001">
    <property type="protein sequence ID" value="SDF78894.1"/>
    <property type="molecule type" value="Genomic_DNA"/>
</dbReference>
<dbReference type="GO" id="GO:0003677">
    <property type="term" value="F:DNA binding"/>
    <property type="evidence" value="ECO:0007669"/>
    <property type="project" value="InterPro"/>
</dbReference>
<dbReference type="AlphaFoldDB" id="A0A1G7NY10"/>
<evidence type="ECO:0000313" key="2">
    <source>
        <dbReference type="Proteomes" id="UP000199708"/>
    </source>
</evidence>
<sequence length="63" mass="7190">MPETIEARQRVLDYKDQNKISYEQLAVMTGYSKPEIFNALTGKSKTPKSNQIILKLIQMFGLA</sequence>
<name>A0A1G7NY10_9LACT</name>
<keyword evidence="2" id="KW-1185">Reference proteome</keyword>
<dbReference type="OrthoDB" id="2188924at2"/>
<protein>
    <recommendedName>
        <fullName evidence="3">Helix-turn-helix</fullName>
    </recommendedName>
</protein>
<accession>A0A1G7NY10</accession>
<reference evidence="1 2" key="1">
    <citation type="submission" date="2016-10" db="EMBL/GenBank/DDBJ databases">
        <authorList>
            <person name="de Groot N.N."/>
        </authorList>
    </citation>
    <scope>NUCLEOTIDE SEQUENCE [LARGE SCALE GENOMIC DNA]</scope>
    <source>
        <strain evidence="1 2">ATCC BAA-466</strain>
    </source>
</reference>
<dbReference type="STRING" id="120956.SAMN05421791_10151"/>
<evidence type="ECO:0008006" key="3">
    <source>
        <dbReference type="Google" id="ProtNLM"/>
    </source>
</evidence>
<dbReference type="RefSeq" id="WP_090288761.1">
    <property type="nucleotide sequence ID" value="NZ_FNCK01000001.1"/>
</dbReference>
<organism evidence="1 2">
    <name type="scientific">Facklamia miroungae</name>
    <dbReference type="NCBI Taxonomy" id="120956"/>
    <lineage>
        <taxon>Bacteria</taxon>
        <taxon>Bacillati</taxon>
        <taxon>Bacillota</taxon>
        <taxon>Bacilli</taxon>
        <taxon>Lactobacillales</taxon>
        <taxon>Aerococcaceae</taxon>
        <taxon>Facklamia</taxon>
    </lineage>
</organism>
<gene>
    <name evidence="1" type="ORF">SAMN05421791_10151</name>
</gene>
<evidence type="ECO:0000313" key="1">
    <source>
        <dbReference type="EMBL" id="SDF78894.1"/>
    </source>
</evidence>
<dbReference type="InterPro" id="IPR010982">
    <property type="entry name" value="Lambda_DNA-bd_dom_sf"/>
</dbReference>
<dbReference type="SUPFAM" id="SSF47413">
    <property type="entry name" value="lambda repressor-like DNA-binding domains"/>
    <property type="match status" value="1"/>
</dbReference>
<proteinExistence type="predicted"/>
<dbReference type="Proteomes" id="UP000199708">
    <property type="component" value="Unassembled WGS sequence"/>
</dbReference>